<comment type="caution">
    <text evidence="2">The sequence shown here is derived from an EMBL/GenBank/DDBJ whole genome shotgun (WGS) entry which is preliminary data.</text>
</comment>
<keyword evidence="1" id="KW-0175">Coiled coil</keyword>
<reference evidence="2" key="1">
    <citation type="journal article" date="2020" name="New Phytol.">
        <title>Comparative genomics reveals dynamic genome evolution in host specialist ectomycorrhizal fungi.</title>
        <authorList>
            <person name="Lofgren L.A."/>
            <person name="Nguyen N.H."/>
            <person name="Vilgalys R."/>
            <person name="Ruytinx J."/>
            <person name="Liao H.L."/>
            <person name="Branco S."/>
            <person name="Kuo A."/>
            <person name="LaButti K."/>
            <person name="Lipzen A."/>
            <person name="Andreopoulos W."/>
            <person name="Pangilinan J."/>
            <person name="Riley R."/>
            <person name="Hundley H."/>
            <person name="Na H."/>
            <person name="Barry K."/>
            <person name="Grigoriev I.V."/>
            <person name="Stajich J.E."/>
            <person name="Kennedy P.G."/>
        </authorList>
    </citation>
    <scope>NUCLEOTIDE SEQUENCE</scope>
    <source>
        <strain evidence="2">FC203</strain>
    </source>
</reference>
<evidence type="ECO:0000313" key="2">
    <source>
        <dbReference type="EMBL" id="KAG1903600.1"/>
    </source>
</evidence>
<accession>A0AAD4HMX2</accession>
<dbReference type="AlphaFoldDB" id="A0AAD4HMX2"/>
<dbReference type="GeneID" id="64663462"/>
<gene>
    <name evidence="2" type="ORF">F5891DRAFT_1210143</name>
</gene>
<protein>
    <submittedName>
        <fullName evidence="2">Uncharacterized protein</fullName>
    </submittedName>
</protein>
<organism evidence="2 3">
    <name type="scientific">Suillus fuscotomentosus</name>
    <dbReference type="NCBI Taxonomy" id="1912939"/>
    <lineage>
        <taxon>Eukaryota</taxon>
        <taxon>Fungi</taxon>
        <taxon>Dikarya</taxon>
        <taxon>Basidiomycota</taxon>
        <taxon>Agaricomycotina</taxon>
        <taxon>Agaricomycetes</taxon>
        <taxon>Agaricomycetidae</taxon>
        <taxon>Boletales</taxon>
        <taxon>Suillineae</taxon>
        <taxon>Suillaceae</taxon>
        <taxon>Suillus</taxon>
    </lineage>
</organism>
<dbReference type="EMBL" id="JABBWK010000012">
    <property type="protein sequence ID" value="KAG1903600.1"/>
    <property type="molecule type" value="Genomic_DNA"/>
</dbReference>
<dbReference type="RefSeq" id="XP_041229175.1">
    <property type="nucleotide sequence ID" value="XM_041369164.1"/>
</dbReference>
<dbReference type="Proteomes" id="UP001195769">
    <property type="component" value="Unassembled WGS sequence"/>
</dbReference>
<keyword evidence="3" id="KW-1185">Reference proteome</keyword>
<proteinExistence type="predicted"/>
<name>A0AAD4HMX2_9AGAM</name>
<sequence>MSSSADYDKTDIPSDIFPKIPPWPYLQLPNISTRSRAAQITATVLAAIEDYLPELRDEPYWDSNDLAVLRMVARQIDKGLFDVETQLKWKVPRTYRDGMNYMQQVVIPALASYFKATKEKTLLTLKDGENADDVLAHLDDDRAYIMCFFGVDNEAHPLFRATGQSQEDIVTRLTQSWTEGHNQRVNEWNLNREQEVAEATEIEQAHAAQEEEARILREAEAKKEKAEVEKKKPKMNSFDETVSVGDFISLRPSQYAVQKLNNFNYKSYVADDFGLTRVDDQLTIRPVYTFKASKSAITDHNLPFLTFLHAKNLFLMQLSKAKWLQSHINALSLFFWHLENHPI</sequence>
<evidence type="ECO:0000313" key="3">
    <source>
        <dbReference type="Proteomes" id="UP001195769"/>
    </source>
</evidence>
<feature type="coiled-coil region" evidence="1">
    <location>
        <begin position="192"/>
        <end position="229"/>
    </location>
</feature>
<evidence type="ECO:0000256" key="1">
    <source>
        <dbReference type="SAM" id="Coils"/>
    </source>
</evidence>